<dbReference type="EMBL" id="JRLX01000023">
    <property type="protein sequence ID" value="KGO85386.1"/>
    <property type="molecule type" value="Genomic_DNA"/>
</dbReference>
<dbReference type="InterPro" id="IPR012156">
    <property type="entry name" value="Cold_shock_CspA"/>
</dbReference>
<accession>A0A0A2M197</accession>
<keyword evidence="2" id="KW-0963">Cytoplasm</keyword>
<evidence type="ECO:0000313" key="5">
    <source>
        <dbReference type="EMBL" id="KGO85386.1"/>
    </source>
</evidence>
<name>A0A0A2M197_9FLAO</name>
<dbReference type="CDD" id="cd04458">
    <property type="entry name" value="CSP_CDS"/>
    <property type="match status" value="1"/>
</dbReference>
<reference evidence="5 6" key="1">
    <citation type="submission" date="2013-09" db="EMBL/GenBank/DDBJ databases">
        <authorList>
            <person name="Zeng Z."/>
            <person name="Chen C."/>
        </authorList>
    </citation>
    <scope>NUCLEOTIDE SEQUENCE [LARGE SCALE GENOMIC DNA]</scope>
    <source>
        <strain evidence="5 6">WB 3.3-2</strain>
    </source>
</reference>
<dbReference type="GO" id="GO:0003676">
    <property type="term" value="F:nucleic acid binding"/>
    <property type="evidence" value="ECO:0007669"/>
    <property type="project" value="InterPro"/>
</dbReference>
<gene>
    <name evidence="5" type="ORF">Q765_16730</name>
</gene>
<evidence type="ECO:0000256" key="3">
    <source>
        <dbReference type="RuleBase" id="RU000408"/>
    </source>
</evidence>
<dbReference type="Pfam" id="PF00313">
    <property type="entry name" value="CSD"/>
    <property type="match status" value="1"/>
</dbReference>
<dbReference type="InterPro" id="IPR002059">
    <property type="entry name" value="CSP_DNA-bd"/>
</dbReference>
<dbReference type="eggNOG" id="COG1278">
    <property type="taxonomic scope" value="Bacteria"/>
</dbReference>
<evidence type="ECO:0000259" key="4">
    <source>
        <dbReference type="PROSITE" id="PS51857"/>
    </source>
</evidence>
<proteinExistence type="predicted"/>
<feature type="domain" description="CSD" evidence="4">
    <location>
        <begin position="1"/>
        <end position="63"/>
    </location>
</feature>
<dbReference type="STRING" id="1121895.GCA_000378485_01792"/>
<dbReference type="Gene3D" id="2.40.50.140">
    <property type="entry name" value="Nucleic acid-binding proteins"/>
    <property type="match status" value="1"/>
</dbReference>
<dbReference type="PIRSF" id="PIRSF002599">
    <property type="entry name" value="Cold_shock_A"/>
    <property type="match status" value="1"/>
</dbReference>
<organism evidence="5 6">
    <name type="scientific">Flavobacterium rivuli WB 3.3-2 = DSM 21788</name>
    <dbReference type="NCBI Taxonomy" id="1121895"/>
    <lineage>
        <taxon>Bacteria</taxon>
        <taxon>Pseudomonadati</taxon>
        <taxon>Bacteroidota</taxon>
        <taxon>Flavobacteriia</taxon>
        <taxon>Flavobacteriales</taxon>
        <taxon>Flavobacteriaceae</taxon>
        <taxon>Flavobacterium</taxon>
    </lineage>
</organism>
<dbReference type="InterPro" id="IPR050181">
    <property type="entry name" value="Cold_shock_domain"/>
</dbReference>
<protein>
    <submittedName>
        <fullName evidence="5">Cold-shock protein</fullName>
    </submittedName>
</protein>
<dbReference type="InterPro" id="IPR012340">
    <property type="entry name" value="NA-bd_OB-fold"/>
</dbReference>
<dbReference type="InterPro" id="IPR011129">
    <property type="entry name" value="CSD"/>
</dbReference>
<dbReference type="InterPro" id="IPR019844">
    <property type="entry name" value="CSD_CS"/>
</dbReference>
<dbReference type="PANTHER" id="PTHR11544">
    <property type="entry name" value="COLD SHOCK DOMAIN CONTAINING PROTEINS"/>
    <property type="match status" value="1"/>
</dbReference>
<dbReference type="GO" id="GO:0005829">
    <property type="term" value="C:cytosol"/>
    <property type="evidence" value="ECO:0007669"/>
    <property type="project" value="UniProtKB-ARBA"/>
</dbReference>
<dbReference type="PROSITE" id="PS00352">
    <property type="entry name" value="CSD_1"/>
    <property type="match status" value="1"/>
</dbReference>
<dbReference type="Proteomes" id="UP000030152">
    <property type="component" value="Unassembled WGS sequence"/>
</dbReference>
<dbReference type="SUPFAM" id="SSF50249">
    <property type="entry name" value="Nucleic acid-binding proteins"/>
    <property type="match status" value="1"/>
</dbReference>
<evidence type="ECO:0000313" key="6">
    <source>
        <dbReference type="Proteomes" id="UP000030152"/>
    </source>
</evidence>
<dbReference type="PRINTS" id="PR00050">
    <property type="entry name" value="COLDSHOCK"/>
</dbReference>
<evidence type="ECO:0000256" key="1">
    <source>
        <dbReference type="ARBA" id="ARBA00004496"/>
    </source>
</evidence>
<dbReference type="SMART" id="SM00357">
    <property type="entry name" value="CSP"/>
    <property type="match status" value="1"/>
</dbReference>
<comment type="subcellular location">
    <subcellularLocation>
        <location evidence="1 3">Cytoplasm</location>
    </subcellularLocation>
</comment>
<evidence type="ECO:0000256" key="2">
    <source>
        <dbReference type="ARBA" id="ARBA00022490"/>
    </source>
</evidence>
<dbReference type="PROSITE" id="PS51857">
    <property type="entry name" value="CSD_2"/>
    <property type="match status" value="1"/>
</dbReference>
<sequence length="65" mass="7209">MESGKVKFFNEAKGFGFIVPSNGNADVFFHISGLLEDQVRENDSVEYEVENGKKGLTAVNVRITE</sequence>
<dbReference type="AlphaFoldDB" id="A0A0A2M197"/>
<dbReference type="RefSeq" id="WP_020212946.1">
    <property type="nucleotide sequence ID" value="NZ_JRLX01000023.1"/>
</dbReference>
<keyword evidence="6" id="KW-1185">Reference proteome</keyword>
<dbReference type="OrthoDB" id="9805039at2"/>
<comment type="caution">
    <text evidence="5">The sequence shown here is derived from an EMBL/GenBank/DDBJ whole genome shotgun (WGS) entry which is preliminary data.</text>
</comment>